<sequence length="902" mass="100939">MELRGSTHFHFFQRIKGGLVVKCMNVDTRGRPALKFKEVKEIYNSGGDIYHNQVPRIHLRDDLESSPTKSYVVKVESPNSPLESGIKVKSESEAYDFDCSRSGGERNDDLDDLSFGNMTLEQIKKRCKAKKRKRLNPVALNEETVETCSSVKHEIPDFQQKGDEYDLEEPLISWKSKLSKNRKSQRKCLRKSVSGSSPNALPISKPEPVNSDEELLQPNEEWPAPIDIKDEVPEPGYSGCQTISSNTSASDCSCSEQADSFVTVSDEGPDTTNVHILETKSPHPTKEPQYCSLNEVSYEYMENDTPNVHILESELPHPTKEPHCSLNEVSYEYMENSEPKFDEGASCWEIVKVDSPEIISYDYSDLTEFKKEDYIISPLHYEVSSEPLSPTQDNSCQSNSLNHEMPGQSNSYSLIPVPEATIAFGVETGASFYPVEEPLCSDSNGVSYEYMEDVGPEFGARFSGWEIVKVNSPEAISYQCSELQEIGEGSTLYLLPYDVSTESMSSSKDHSPDLHGSFRGDSSEQKMAWQTSDYSQIEVPEMDSDDKLQCLESINGGIACSFESKVHDWPSNVRNIANSPDNSLYWSPSCLNPEKHSVPVSGDSPSAGRHSVSPASRATTSSGAFKEPKMSPGHQNYLPMKQQCRPERLLSSRKAISPTSQERLCRAMELTGLDDDNEHQQCRKKLFFGKQTNHRILKAQGLDQIRREETTINPNPKSIMRKTKHNKKGSPPKGILKVTHPSRSVPHVGTAPTILQRCSQSAIAFSQRQMRDIESLATKLTTELKSMKEIAKGRLHCEASAATATQENADEVRIAIDHATRVEETTRKWLSMMARDCNRFCKIMRLTEENTATERVIHKARKITFADEAGGKLCHVKVFKNDINGMASSVECGGEKQRLSTE</sequence>
<comment type="caution">
    <text evidence="2">The sequence shown here is derived from an EMBL/GenBank/DDBJ whole genome shotgun (WGS) entry which is preliminary data.</text>
</comment>
<protein>
    <submittedName>
        <fullName evidence="2">Uncharacterized protein</fullName>
    </submittedName>
</protein>
<dbReference type="PANTHER" id="PTHR34461">
    <property type="entry name" value="EXPRESSED PROTEIN"/>
    <property type="match status" value="1"/>
</dbReference>
<evidence type="ECO:0000256" key="1">
    <source>
        <dbReference type="SAM" id="MobiDB-lite"/>
    </source>
</evidence>
<dbReference type="STRING" id="93759.A0A1R3HXI7"/>
<feature type="region of interest" description="Disordered" evidence="1">
    <location>
        <begin position="596"/>
        <end position="638"/>
    </location>
</feature>
<name>A0A1R3HXI7_9ROSI</name>
<feature type="region of interest" description="Disordered" evidence="1">
    <location>
        <begin position="714"/>
        <end position="748"/>
    </location>
</feature>
<feature type="compositionally biased region" description="Basic residues" evidence="1">
    <location>
        <begin position="719"/>
        <end position="730"/>
    </location>
</feature>
<feature type="compositionally biased region" description="Polar residues" evidence="1">
    <location>
        <begin position="613"/>
        <end position="623"/>
    </location>
</feature>
<dbReference type="Proteomes" id="UP000187203">
    <property type="component" value="Unassembled WGS sequence"/>
</dbReference>
<proteinExistence type="predicted"/>
<dbReference type="AlphaFoldDB" id="A0A1R3HXI7"/>
<gene>
    <name evidence="2" type="ORF">COLO4_26338</name>
</gene>
<keyword evidence="3" id="KW-1185">Reference proteome</keyword>
<accession>A0A1R3HXI7</accession>
<reference evidence="3" key="1">
    <citation type="submission" date="2013-09" db="EMBL/GenBank/DDBJ databases">
        <title>Corchorus olitorius genome sequencing.</title>
        <authorList>
            <person name="Alam M."/>
            <person name="Haque M.S."/>
            <person name="Islam M.S."/>
            <person name="Emdad E.M."/>
            <person name="Islam M.M."/>
            <person name="Ahmed B."/>
            <person name="Halim A."/>
            <person name="Hossen Q.M.M."/>
            <person name="Hossain M.Z."/>
            <person name="Ahmed R."/>
            <person name="Khan M.M."/>
            <person name="Islam R."/>
            <person name="Rashid M.M."/>
            <person name="Khan S.A."/>
            <person name="Rahman M.S."/>
            <person name="Alam M."/>
            <person name="Yahiya A.S."/>
            <person name="Khan M.S."/>
            <person name="Azam M.S."/>
            <person name="Haque T."/>
            <person name="Lashkar M.Z.H."/>
            <person name="Akhand A.I."/>
            <person name="Morshed G."/>
            <person name="Roy S."/>
            <person name="Uddin K.S."/>
            <person name="Rabeya T."/>
            <person name="Hossain A.S."/>
            <person name="Chowdhury A."/>
            <person name="Snigdha A.R."/>
            <person name="Mortoza M.S."/>
            <person name="Matin S.A."/>
            <person name="Hoque S.M.E."/>
            <person name="Islam M.K."/>
            <person name="Roy D.K."/>
            <person name="Haider R."/>
            <person name="Moosa M.M."/>
            <person name="Elias S.M."/>
            <person name="Hasan A.M."/>
            <person name="Jahan S."/>
            <person name="Shafiuddin M."/>
            <person name="Mahmood N."/>
            <person name="Shommy N.S."/>
        </authorList>
    </citation>
    <scope>NUCLEOTIDE SEQUENCE [LARGE SCALE GENOMIC DNA]</scope>
    <source>
        <strain evidence="3">cv. O-4</strain>
    </source>
</reference>
<feature type="region of interest" description="Disordered" evidence="1">
    <location>
        <begin position="187"/>
        <end position="211"/>
    </location>
</feature>
<dbReference type="PANTHER" id="PTHR34461:SF2">
    <property type="entry name" value="EXPRESSED PROTEIN"/>
    <property type="match status" value="1"/>
</dbReference>
<evidence type="ECO:0000313" key="2">
    <source>
        <dbReference type="EMBL" id="OMO75066.1"/>
    </source>
</evidence>
<dbReference type="OrthoDB" id="775914at2759"/>
<evidence type="ECO:0000313" key="3">
    <source>
        <dbReference type="Proteomes" id="UP000187203"/>
    </source>
</evidence>
<dbReference type="EMBL" id="AWUE01019231">
    <property type="protein sequence ID" value="OMO75066.1"/>
    <property type="molecule type" value="Genomic_DNA"/>
</dbReference>
<organism evidence="2 3">
    <name type="scientific">Corchorus olitorius</name>
    <dbReference type="NCBI Taxonomy" id="93759"/>
    <lineage>
        <taxon>Eukaryota</taxon>
        <taxon>Viridiplantae</taxon>
        <taxon>Streptophyta</taxon>
        <taxon>Embryophyta</taxon>
        <taxon>Tracheophyta</taxon>
        <taxon>Spermatophyta</taxon>
        <taxon>Magnoliopsida</taxon>
        <taxon>eudicotyledons</taxon>
        <taxon>Gunneridae</taxon>
        <taxon>Pentapetalae</taxon>
        <taxon>rosids</taxon>
        <taxon>malvids</taxon>
        <taxon>Malvales</taxon>
        <taxon>Malvaceae</taxon>
        <taxon>Grewioideae</taxon>
        <taxon>Apeibeae</taxon>
        <taxon>Corchorus</taxon>
    </lineage>
</organism>